<dbReference type="GO" id="GO:0008270">
    <property type="term" value="F:zinc ion binding"/>
    <property type="evidence" value="ECO:0007669"/>
    <property type="project" value="UniProtKB-KW"/>
</dbReference>
<evidence type="ECO:0000256" key="2">
    <source>
        <dbReference type="ARBA" id="ARBA00022737"/>
    </source>
</evidence>
<feature type="compositionally biased region" description="Basic and acidic residues" evidence="6">
    <location>
        <begin position="452"/>
        <end position="469"/>
    </location>
</feature>
<accession>A0AA35K0N2</accession>
<gene>
    <name evidence="8" type="ORF">PODLI_1B026687</name>
</gene>
<dbReference type="InterPro" id="IPR041192">
    <property type="entry name" value="PIN_11"/>
</dbReference>
<reference evidence="8" key="1">
    <citation type="submission" date="2022-12" db="EMBL/GenBank/DDBJ databases">
        <authorList>
            <person name="Alioto T."/>
            <person name="Alioto T."/>
            <person name="Gomez Garrido J."/>
        </authorList>
    </citation>
    <scope>NUCLEOTIDE SEQUENCE</scope>
</reference>
<feature type="region of interest" description="Disordered" evidence="6">
    <location>
        <begin position="865"/>
        <end position="892"/>
    </location>
</feature>
<dbReference type="InterPro" id="IPR013087">
    <property type="entry name" value="Znf_C2H2_type"/>
</dbReference>
<dbReference type="PANTHER" id="PTHR24409">
    <property type="entry name" value="ZINC FINGER PROTEIN 142"/>
    <property type="match status" value="1"/>
</dbReference>
<dbReference type="Pfam" id="PF23103">
    <property type="entry name" value="Zf-C2H2_ZNF451_5th"/>
    <property type="match status" value="1"/>
</dbReference>
<name>A0AA35K0N2_9SAUR</name>
<dbReference type="EMBL" id="OX395128">
    <property type="protein sequence ID" value="CAI5769626.1"/>
    <property type="molecule type" value="Genomic_DNA"/>
</dbReference>
<evidence type="ECO:0000256" key="4">
    <source>
        <dbReference type="ARBA" id="ARBA00022833"/>
    </source>
</evidence>
<dbReference type="SMART" id="SM00355">
    <property type="entry name" value="ZnF_C2H2"/>
    <property type="match status" value="12"/>
</dbReference>
<dbReference type="PROSITE" id="PS00028">
    <property type="entry name" value="ZINC_FINGER_C2H2_1"/>
    <property type="match status" value="6"/>
</dbReference>
<organism evidence="8 9">
    <name type="scientific">Podarcis lilfordi</name>
    <name type="common">Lilford's wall lizard</name>
    <dbReference type="NCBI Taxonomy" id="74358"/>
    <lineage>
        <taxon>Eukaryota</taxon>
        <taxon>Metazoa</taxon>
        <taxon>Chordata</taxon>
        <taxon>Craniata</taxon>
        <taxon>Vertebrata</taxon>
        <taxon>Euteleostomi</taxon>
        <taxon>Lepidosauria</taxon>
        <taxon>Squamata</taxon>
        <taxon>Bifurcata</taxon>
        <taxon>Unidentata</taxon>
        <taxon>Episquamata</taxon>
        <taxon>Laterata</taxon>
        <taxon>Lacertibaenia</taxon>
        <taxon>Lacertidae</taxon>
        <taxon>Podarcis</taxon>
    </lineage>
</organism>
<dbReference type="InterPro" id="IPR058950">
    <property type="entry name" value="Zf-C2H2_ZNF451_5th"/>
</dbReference>
<evidence type="ECO:0000256" key="6">
    <source>
        <dbReference type="SAM" id="MobiDB-lite"/>
    </source>
</evidence>
<dbReference type="Pfam" id="PF23108">
    <property type="entry name" value="Zf-C2H2_ZNF451"/>
    <property type="match status" value="1"/>
</dbReference>
<keyword evidence="4" id="KW-0862">Zinc</keyword>
<keyword evidence="8" id="KW-0436">Ligase</keyword>
<evidence type="ECO:0000259" key="7">
    <source>
        <dbReference type="PROSITE" id="PS50157"/>
    </source>
</evidence>
<protein>
    <submittedName>
        <fullName evidence="8">E3 SUMO-protein ligase ZNF451 isoform X3</fullName>
    </submittedName>
</protein>
<keyword evidence="1" id="KW-0479">Metal-binding</keyword>
<dbReference type="InterPro" id="IPR058947">
    <property type="entry name" value="Zf-C2H2_ZNF451_2nd"/>
</dbReference>
<dbReference type="PROSITE" id="PS50157">
    <property type="entry name" value="ZINC_FINGER_C2H2_2"/>
    <property type="match status" value="2"/>
</dbReference>
<dbReference type="InterPro" id="IPR058949">
    <property type="entry name" value="Zf-C2H2_ZNF451_1st"/>
</dbReference>
<dbReference type="Pfam" id="PF18479">
    <property type="entry name" value="PIN_11"/>
    <property type="match status" value="1"/>
</dbReference>
<feature type="domain" description="C2H2-type" evidence="7">
    <location>
        <begin position="653"/>
        <end position="678"/>
    </location>
</feature>
<evidence type="ECO:0000256" key="3">
    <source>
        <dbReference type="ARBA" id="ARBA00022771"/>
    </source>
</evidence>
<dbReference type="Pfam" id="PF23107">
    <property type="entry name" value="Zf-C2H2_ZNF451_C"/>
    <property type="match status" value="1"/>
</dbReference>
<feature type="region of interest" description="Disordered" evidence="6">
    <location>
        <begin position="436"/>
        <end position="470"/>
    </location>
</feature>
<dbReference type="Proteomes" id="UP001178461">
    <property type="component" value="Chromosome 3"/>
</dbReference>
<dbReference type="AlphaFoldDB" id="A0AA35K0N2"/>
<dbReference type="InterPro" id="IPR058946">
    <property type="entry name" value="Zf-C2H2_ZNF451_C"/>
</dbReference>
<keyword evidence="9" id="KW-1185">Reference proteome</keyword>
<evidence type="ECO:0000256" key="5">
    <source>
        <dbReference type="PROSITE-ProRule" id="PRU00042"/>
    </source>
</evidence>
<keyword evidence="3 5" id="KW-0863">Zinc-finger</keyword>
<dbReference type="GO" id="GO:0016874">
    <property type="term" value="F:ligase activity"/>
    <property type="evidence" value="ECO:0007669"/>
    <property type="project" value="UniProtKB-KW"/>
</dbReference>
<evidence type="ECO:0000313" key="8">
    <source>
        <dbReference type="EMBL" id="CAI5769626.1"/>
    </source>
</evidence>
<proteinExistence type="predicted"/>
<dbReference type="InterPro" id="IPR058156">
    <property type="entry name" value="Znf-C2H2_ZNF451"/>
</dbReference>
<dbReference type="Pfam" id="PF23102">
    <property type="entry name" value="Zf-C2H2_ZNF451_2nd"/>
    <property type="match status" value="1"/>
</dbReference>
<dbReference type="Pfam" id="PF23101">
    <property type="entry name" value="Zf-C2H2_ZNF451_1st"/>
    <property type="match status" value="1"/>
</dbReference>
<evidence type="ECO:0000313" key="9">
    <source>
        <dbReference type="Proteomes" id="UP001178461"/>
    </source>
</evidence>
<evidence type="ECO:0000256" key="1">
    <source>
        <dbReference type="ARBA" id="ARBA00022723"/>
    </source>
</evidence>
<feature type="domain" description="C2H2-type" evidence="7">
    <location>
        <begin position="768"/>
        <end position="795"/>
    </location>
</feature>
<keyword evidence="2" id="KW-0677">Repeat</keyword>
<dbReference type="CDD" id="cd18721">
    <property type="entry name" value="PIN_ZNF451-like"/>
    <property type="match status" value="1"/>
</dbReference>
<sequence length="1087" mass="123385">MPVRNPLVQDTRCRLPGHARACKIMECLVSSKRAENASSEQEESEDEVEFVGEAVLRPVLDCIELSSGDEDGSSSSNVNAKRKDYIDYQKEKVASTLDRLARHVEVEKQLKEEKNKAFKEKLDLQHAHGLQELEFIQGHSDTEAARQCVNQWLKMPGLKPGTVNSGRRALPQRSDQIQSDSKSIVCPIMHCYRKFDNRHLLLGHLQRFDHSPCDPSITLHGCPADAFACIVCNRRFPTSQLYNEHVSSKASEGDGHEKKYPPQHIQCFACPCCFLLFSMRDECLQHMSEKNHFSQAFKLSDKATQPQPLPFPTYAKNLLISLCKEIPFQVKCTSCHQVLRSHVELTAHFRTRCRDAGPVTLSKKRICQVAEVFKAKGFCHTCSELFINDTHIRQHISKTLHKVKVFTTMEESILTVCHVNERNKSASHLQKNSSFLKSSPLKRPSDSIESVGDERKTVSKRIKDSEGRSQEVSSAPAVKTWVCQCELAFPSEELVENHIFSENRICRKCAVCGKLAENASVIRLHMSRFHGGAHLTNFVFWCQVCSVALQKVDDVKAHVTEYHGVHSFYREDAAAAEDATTEDATASSGALYGSSLEQKDRTPSPMEQSPPLSPMDVSVSHQWQCCMCEELFDSEDSVKQHCVSLESHHFHRYSCDLCKMTFRKNETFHRHCQDKHNGVIKVKYFCGFCGDLFFDAEEKFLLHFKGFHSTDYICVSEEAGTSIKSTEIVEESNRLNCGCREKYFSKENRKADYKRCQKALLEKGNLWFRCTLCSSTAQSFPDVMAHLMTHSEQKPDQELYIVRCGACNKNFNDIGVAHQHFHSKHCFPQKPQLAPTQAGSDVFQISSGGSCVDKKPENLMLSEDKTAASASEKRWPGELPKEQVKKPHSEGFGVDDRDLPDLDYLCTMTHIIMMDLDNWGNLFHQLPATLNQGTFIWGFQGGHNNWKPPVNCKIFNYLKKIGCFFLHPHCGTRREAADFAICVHVGRLDEHLPKHIPFTILSGDKSFLELEDQLKMTQRTTRILDPHKIDSDMMYALLNSISDTAKENEVVDTRMAVEQVSEVTKDQNDAEEDAAFQEAIKRSMEEM</sequence>